<feature type="domain" description="Choline/carnitine acyltransferase" evidence="6">
    <location>
        <begin position="85"/>
        <end position="681"/>
    </location>
</feature>
<keyword evidence="3 5" id="KW-0012">Acyltransferase</keyword>
<dbReference type="AlphaFoldDB" id="A0A913ZA97"/>
<dbReference type="PANTHER" id="PTHR22589:SF16">
    <property type="entry name" value="CARNITINE O-PALMITOYLTRANSFERASE 2, MITOCHONDRIAL"/>
    <property type="match status" value="1"/>
</dbReference>
<dbReference type="Proteomes" id="UP000887568">
    <property type="component" value="Unplaced"/>
</dbReference>
<dbReference type="InterPro" id="IPR039551">
    <property type="entry name" value="Cho/carn_acyl_trans"/>
</dbReference>
<dbReference type="Gene3D" id="3.30.559.70">
    <property type="entry name" value="Choline/Carnitine o-acyltransferase, domain 2"/>
    <property type="match status" value="1"/>
</dbReference>
<evidence type="ECO:0000313" key="8">
    <source>
        <dbReference type="Proteomes" id="UP000887568"/>
    </source>
</evidence>
<sequence length="695" mass="77605">MARWLTHCHQVHVRDVGRKALDLLTEGLGSRPGVANTMRTPCNMRLVNRLRTRWCSSSSAASTMDYLHALSPVPTMIFQPAIPQVPIPSLQDTCQRYLASQWAFLNPREFAETKTLVGEFEKGAGVDLNNELLELNKKNSHTSYITDFWMDVYLRYRDSVILKTSPMTFITNDHRPEYMDQTIRATNVIVSLLRFLKTLREDKLFPDVVHKNPAVTDTEGFWRSFRSLSAEDAYRHAVDSSVQPLDMSQFTRIFNATRIPRNNRDELYKDDTKRHLLVIANSHMYVLDVLDSDGSLVPLQDIRANLQYILNHSSSLPPPEHPVGYLTTDHRDTWTRLREKLLAACPDNEETVRLIDSALFCVCLEDDTDDSKEQLARKGLYGNAGNRWFDKPFQLIVTSDGQLMTNVEHSWGDGVTLKRLFTDAYEDAVSRPAITPGGTAHTSSIDSSKSVSKLEFKLDSALCQGIKEAKANHALATSQLNVQWMQYPRYGSSFMKKCGVSPDAVAQLALQMAYHRVTGGVAATYESCSTSMFKHGRTETIRSATAETKRCTEAFYKNSGVNMDKKRSLVQACSDKHRLLSKEAILGQGWDRHLFALRCLASVTGRPMPAVFQDPAYANINTITLSTSTTGVSKSSAGAAFAPVSPGGLGVAYTVTGDGVSWMGTSYSASPSLSDFARSVHEAYDDLYEVMSYKT</sequence>
<dbReference type="PANTHER" id="PTHR22589">
    <property type="entry name" value="CARNITINE O-ACYLTRANSFERASE"/>
    <property type="match status" value="1"/>
</dbReference>
<dbReference type="OMA" id="PAVTHEN"/>
<dbReference type="Pfam" id="PF00755">
    <property type="entry name" value="Carn_acyltransf"/>
    <property type="match status" value="1"/>
</dbReference>
<proteinExistence type="inferred from homology"/>
<keyword evidence="8" id="KW-1185">Reference proteome</keyword>
<reference evidence="7" key="1">
    <citation type="submission" date="2022-11" db="UniProtKB">
        <authorList>
            <consortium name="EnsemblMetazoa"/>
        </authorList>
    </citation>
    <scope>IDENTIFICATION</scope>
</reference>
<dbReference type="GO" id="GO:0004095">
    <property type="term" value="F:carnitine O-palmitoyltransferase activity"/>
    <property type="evidence" value="ECO:0007669"/>
    <property type="project" value="TreeGrafter"/>
</dbReference>
<dbReference type="InterPro" id="IPR042231">
    <property type="entry name" value="Cho/carn_acyl_trans_2"/>
</dbReference>
<evidence type="ECO:0000259" key="6">
    <source>
        <dbReference type="Pfam" id="PF00755"/>
    </source>
</evidence>
<organism evidence="7 8">
    <name type="scientific">Patiria miniata</name>
    <name type="common">Bat star</name>
    <name type="synonym">Asterina miniata</name>
    <dbReference type="NCBI Taxonomy" id="46514"/>
    <lineage>
        <taxon>Eukaryota</taxon>
        <taxon>Metazoa</taxon>
        <taxon>Echinodermata</taxon>
        <taxon>Eleutherozoa</taxon>
        <taxon>Asterozoa</taxon>
        <taxon>Asteroidea</taxon>
        <taxon>Valvatacea</taxon>
        <taxon>Valvatida</taxon>
        <taxon>Asterinidae</taxon>
        <taxon>Patiria</taxon>
    </lineage>
</organism>
<feature type="active site" description="Proton acceptor" evidence="4">
    <location>
        <position position="409"/>
    </location>
</feature>
<accession>A0A913ZA97</accession>
<keyword evidence="2 5" id="KW-0808">Transferase</keyword>
<evidence type="ECO:0000256" key="3">
    <source>
        <dbReference type="ARBA" id="ARBA00023315"/>
    </source>
</evidence>
<dbReference type="EnsemblMetazoa" id="XM_038191882.1">
    <property type="protein sequence ID" value="XP_038047810.1"/>
    <property type="gene ID" value="LOC119721927"/>
</dbReference>
<protein>
    <recommendedName>
        <fullName evidence="6">Choline/carnitine acyltransferase domain-containing protein</fullName>
    </recommendedName>
</protein>
<dbReference type="RefSeq" id="XP_038047810.1">
    <property type="nucleotide sequence ID" value="XM_038191882.1"/>
</dbReference>
<dbReference type="GeneID" id="119721927"/>
<dbReference type="Gene3D" id="3.30.559.10">
    <property type="entry name" value="Chloramphenicol acetyltransferase-like domain"/>
    <property type="match status" value="1"/>
</dbReference>
<evidence type="ECO:0000256" key="4">
    <source>
        <dbReference type="PIRSR" id="PIRSR600542-1"/>
    </source>
</evidence>
<evidence type="ECO:0000256" key="1">
    <source>
        <dbReference type="ARBA" id="ARBA00005232"/>
    </source>
</evidence>
<dbReference type="InterPro" id="IPR023213">
    <property type="entry name" value="CAT-like_dom_sf"/>
</dbReference>
<dbReference type="SUPFAM" id="SSF52777">
    <property type="entry name" value="CoA-dependent acyltransferases"/>
    <property type="match status" value="2"/>
</dbReference>
<evidence type="ECO:0000256" key="2">
    <source>
        <dbReference type="ARBA" id="ARBA00022679"/>
    </source>
</evidence>
<dbReference type="GO" id="GO:0006635">
    <property type="term" value="P:fatty acid beta-oxidation"/>
    <property type="evidence" value="ECO:0007669"/>
    <property type="project" value="TreeGrafter"/>
</dbReference>
<evidence type="ECO:0000256" key="5">
    <source>
        <dbReference type="RuleBase" id="RU003801"/>
    </source>
</evidence>
<evidence type="ECO:0000313" key="7">
    <source>
        <dbReference type="EnsemblMetazoa" id="XP_038047810.1"/>
    </source>
</evidence>
<name>A0A913ZA97_PATMI</name>
<dbReference type="GO" id="GO:0005739">
    <property type="term" value="C:mitochondrion"/>
    <property type="evidence" value="ECO:0007669"/>
    <property type="project" value="TreeGrafter"/>
</dbReference>
<comment type="similarity">
    <text evidence="1 5">Belongs to the carnitine/choline acetyltransferase family.</text>
</comment>
<dbReference type="InterPro" id="IPR000542">
    <property type="entry name" value="Carn_acyl_trans"/>
</dbReference>
<dbReference type="PROSITE" id="PS00440">
    <property type="entry name" value="ACYLTRANSF_C_2"/>
    <property type="match status" value="1"/>
</dbReference>
<dbReference type="OrthoDB" id="240216at2759"/>